<keyword evidence="28" id="KW-0564">Palmitate</keyword>
<reference evidence="41 43" key="1">
    <citation type="journal article" date="2015" name="Am. J. Trop. Med. Hyg.">
        <title>Genetic Diversity of Venezuelan Alphaviruses and Circulation of a Venezuelan Equine Encephalitis Virus Subtype IAB Strain During an Interepizootic Period.</title>
        <authorList>
            <person name="Medina G."/>
            <person name="Garzaro D.J."/>
            <person name="Barrios M."/>
            <person name="Auguste A.J."/>
            <person name="Weaver S.C."/>
            <person name="Pujol F.H."/>
        </authorList>
    </citation>
    <scope>NUCLEOTIDE SEQUENCE [LARGE SCALE GENOMIC DNA]</scope>
    <source>
        <strain evidence="41">AB66640</strain>
    </source>
</reference>
<dbReference type="InterPro" id="IPR043504">
    <property type="entry name" value="Peptidase_S1_PA_chymotrypsin"/>
</dbReference>
<dbReference type="Pfam" id="PF01563">
    <property type="entry name" value="Alpha_E3_glycop"/>
    <property type="match status" value="1"/>
</dbReference>
<evidence type="ECO:0000313" key="42">
    <source>
        <dbReference type="EMBL" id="QWY73222.1"/>
    </source>
</evidence>
<evidence type="ECO:0000256" key="3">
    <source>
        <dbReference type="ARBA" id="ARBA00004192"/>
    </source>
</evidence>
<keyword evidence="12" id="KW-0167">Capsid protein</keyword>
<protein>
    <recommendedName>
        <fullName evidence="8">Structural polyprotein</fullName>
    </recommendedName>
    <alternativeName>
        <fullName evidence="34">p130</fullName>
    </alternativeName>
</protein>
<evidence type="ECO:0000256" key="23">
    <source>
        <dbReference type="ARBA" id="ARBA00022870"/>
    </source>
</evidence>
<dbReference type="GO" id="GO:0046718">
    <property type="term" value="P:symbiont entry into host cell"/>
    <property type="evidence" value="ECO:0007669"/>
    <property type="project" value="UniProtKB-KW"/>
</dbReference>
<feature type="disulfide bond" evidence="44 45">
    <location>
        <begin position="730"/>
        <end position="751"/>
    </location>
</feature>
<dbReference type="Gene3D" id="2.60.40.350">
    <property type="match status" value="1"/>
</dbReference>
<keyword evidence="30" id="KW-0325">Glycoprotein</keyword>
<feature type="active site" description="Charge relay system" evidence="37">
    <location>
        <position position="174"/>
    </location>
</feature>
<sequence>MFPFQPMYPMQPMPYRNPFAAPRRPWFPRTDPFLAMQVQELTRSMANLTFKQRRDAPPEGPSAKKPKKEASQKQKGGGQGKKKKNQGKKKAKTGPPNPKAQNGNKKKTNKKPGKRQRMVMKLESDKTFPIMLEGKINGYACVVGGKLFRPMHVEGKIDNDVLAALKTKKASKYDLEYADVPQNMRADTFKYTHEKPQGYYSWHHGAVQYENGRFTVPKGVGAKGDSGRPILDNQGRVVAIVLGGVNEGSRTALSVVMWNEKGVTVKYTPENCEQWSLVTTMCLLANVTFPCAQPPICYDRKPAETLAMLSVNVDNPGYDELLEAAVKCPGRKRRSTEELFNEYKLTRPYMARCIRCAVGSCHSPIAIEAVKSDGHDGYVRLQTSSQYGLDSSGNLKGRTMRYDMHGTIKEIPLHQVSLYTSRPCHIVDGHGYFLLARCPAGDSITMEFKKDSVRHSCSVPYEVKFNPVGRELYTHPPEHGVEQACQVYAHDAQNRGAYVEMHLPGSEVDSSLVSLSGSSVTVTPPDGTSALVECECGGTKISETINKTKQFSQCTKKEQCRAYRLQNDKWVYNSDKLPKAAGATLKGKLHVPFLLADGKCTVPLAPEPMITFGFRSVSLKLHPKNPTYLITRQLADEPHYTHELISEPAVRNFTVTEKGWEFVWGNHPPKRFWAQETAPGNPHGLPHEVITHYYHRYPMSTILGLSICAAIATVSVAASTWLFCRSRVACLTPYRLTPNARIPFCLAVLCCARTARAETTWESLDHLWNNNQQMFWIQLLIPLAALIVVTRLLRCVCCVVPFLVMAGAAGAGAYEHATTMPSQAGISYNTIVNRAGYAPLPISITPTKIKLIPTVNLEYVTCHYKTGMDSPAIKCCGSQECTPTYRPDEQCKVFTGVYPFMWGGAYCFCDTENTQVSKAYVMKSDDCLADHAEAYKAHTASVQAFLNITVGEHSIVTTVYVNGETPVNFNGVKITAGPLSTAWTPFDRKIVQYAGEIYNYDFPEYGAGQPGAFGDIQSRTVSSSDLYANTNLVLQRPKAGAIHVPYTQAPSGFEQWKKDKAPSLKFTAPFGCEIYTNPIRAENCAVGSIPLAFDIPDALFTRVSETPTLSAAECTLNECVYSSDFGGIATVKYSASKSGKCAVHVPSGTATLKEAAVELTEQGSATIHFSTANIHPEFRLQICTSYVTCKGDCHPPKDHIVTHPQYHAQTFTAAVSKTAWTWLTSLLGGSAVIIIIGLVLATIVAMYVLTNQKHN</sequence>
<evidence type="ECO:0000256" key="12">
    <source>
        <dbReference type="ARBA" id="ARBA00022561"/>
    </source>
</evidence>
<dbReference type="Gene3D" id="2.40.10.10">
    <property type="entry name" value="Trypsin-like serine proteases"/>
    <property type="match status" value="2"/>
</dbReference>
<dbReference type="Proteomes" id="UP000131307">
    <property type="component" value="Genome"/>
</dbReference>
<evidence type="ECO:0000256" key="1">
    <source>
        <dbReference type="ARBA" id="ARBA00000840"/>
    </source>
</evidence>
<evidence type="ECO:0000256" key="38">
    <source>
        <dbReference type="SAM" id="MobiDB-lite"/>
    </source>
</evidence>
<dbReference type="SUPFAM" id="SSF81296">
    <property type="entry name" value="E set domains"/>
    <property type="match status" value="1"/>
</dbReference>
<dbReference type="FunFam" id="1.10.287.2230:FF:000001">
    <property type="entry name" value="Structural polyprotein"/>
    <property type="match status" value="1"/>
</dbReference>
<dbReference type="FunFam" id="2.60.40.350:FF:000002">
    <property type="entry name" value="Structural polyprotein"/>
    <property type="match status" value="1"/>
</dbReference>
<dbReference type="Gene3D" id="2.60.40.4310">
    <property type="entry name" value="Alphavirus E2 glycoprotein, domain B"/>
    <property type="match status" value="1"/>
</dbReference>
<feature type="disulfide bond" evidence="44 45">
    <location>
        <begin position="1114"/>
        <end position="1189"/>
    </location>
</feature>
<feature type="disulfide bond" evidence="44 45">
    <location>
        <begin position="1141"/>
        <end position="1183"/>
    </location>
</feature>
<evidence type="ECO:0000256" key="18">
    <source>
        <dbReference type="ARBA" id="ARBA00022692"/>
    </source>
</evidence>
<keyword evidence="24" id="KW-0694">RNA-binding</keyword>
<evidence type="ECO:0000256" key="4">
    <source>
        <dbReference type="ARBA" id="ARBA00004385"/>
    </source>
</evidence>
<evidence type="ECO:0000256" key="24">
    <source>
        <dbReference type="ARBA" id="ARBA00022884"/>
    </source>
</evidence>
<evidence type="ECO:0000256" key="15">
    <source>
        <dbReference type="ARBA" id="ARBA00022595"/>
    </source>
</evidence>
<evidence type="ECO:0000256" key="29">
    <source>
        <dbReference type="ARBA" id="ARBA00023157"/>
    </source>
</evidence>
<evidence type="ECO:0000256" key="30">
    <source>
        <dbReference type="ARBA" id="ARBA00023180"/>
    </source>
</evidence>
<keyword evidence="14" id="KW-0945">Host-virus interaction</keyword>
<dbReference type="GO" id="GO:0004252">
    <property type="term" value="F:serine-type endopeptidase activity"/>
    <property type="evidence" value="ECO:0007669"/>
    <property type="project" value="InterPro"/>
</dbReference>
<dbReference type="InterPro" id="IPR000936">
    <property type="entry name" value="Alpha_E2_glycop"/>
</dbReference>
<dbReference type="EMBL" id="MZ399798">
    <property type="protein sequence ID" value="QWY73222.1"/>
    <property type="molecule type" value="Genomic_RNA"/>
</dbReference>
<dbReference type="PDB" id="7N1I">
    <property type="method" value="EM"/>
    <property type="resolution" value="4.20 A"/>
    <property type="chains" value="A/B/C/D=814-1255, E/F/G/H=335-757, I/J/K/L=114-275"/>
</dbReference>
<dbReference type="Pfam" id="PF00943">
    <property type="entry name" value="Alpha_E2_glycop"/>
    <property type="match status" value="1"/>
</dbReference>
<feature type="disulfide bond" evidence="44 45">
    <location>
        <begin position="353"/>
        <end position="457"/>
    </location>
</feature>
<evidence type="ECO:0000256" key="19">
    <source>
        <dbReference type="ARBA" id="ARBA00022801"/>
    </source>
</evidence>
<dbReference type="InterPro" id="IPR042306">
    <property type="entry name" value="Alphavir_E2_C"/>
</dbReference>
<evidence type="ECO:0000256" key="7">
    <source>
        <dbReference type="ARBA" id="ARBA00004598"/>
    </source>
</evidence>
<dbReference type="GO" id="GO:0039654">
    <property type="term" value="P:fusion of virus membrane with host endosome membrane"/>
    <property type="evidence" value="ECO:0007669"/>
    <property type="project" value="UniProtKB-KW"/>
</dbReference>
<keyword evidence="23" id="KW-1043">Host membrane</keyword>
<evidence type="ECO:0000259" key="40">
    <source>
        <dbReference type="PROSITE" id="PS51690"/>
    </source>
</evidence>
<dbReference type="EMDB" id="EMD-24117"/>
<evidence type="ECO:0000256" key="31">
    <source>
        <dbReference type="ARBA" id="ARBA00023200"/>
    </source>
</evidence>
<comment type="subunit">
    <text evidence="36">The precursor of protein E3/E2 and E1 form a heterodimer shortly after synthesis.</text>
</comment>
<dbReference type="GO" id="GO:0030430">
    <property type="term" value="C:host cell cytoplasm"/>
    <property type="evidence" value="ECO:0007669"/>
    <property type="project" value="UniProtKB-SubCell"/>
</dbReference>
<dbReference type="GO" id="GO:0006508">
    <property type="term" value="P:proteolysis"/>
    <property type="evidence" value="ECO:0007669"/>
    <property type="project" value="UniProtKB-KW"/>
</dbReference>
<dbReference type="FunFam" id="2.60.98.10:FF:000002">
    <property type="entry name" value="Structural polyprotein"/>
    <property type="match status" value="1"/>
</dbReference>
<keyword evidence="44 45" id="KW-0002">3D-structure</keyword>
<evidence type="ECO:0000256" key="26">
    <source>
        <dbReference type="ARBA" id="ARBA00022989"/>
    </source>
</evidence>
<evidence type="ECO:0000256" key="16">
    <source>
        <dbReference type="ARBA" id="ARBA00022670"/>
    </source>
</evidence>
<keyword evidence="15" id="KW-1162">Viral penetration into host cytoplasm</keyword>
<dbReference type="Pfam" id="PF00944">
    <property type="entry name" value="Peptidase_S3"/>
    <property type="match status" value="1"/>
</dbReference>
<reference evidence="42" key="2">
    <citation type="journal article" date="2021" name="Antimicrob. Agents Chemother.">
        <title>Identification of Quinolinones as Antivirals Against Venezuelan Equine Encephalitis Virus.</title>
        <authorList>
            <person name="Haese N.N."/>
            <person name="May N.A."/>
            <person name="Taft-Benz S."/>
            <person name="Moukha-Chafiq O."/>
            <person name="Madadi N."/>
            <person name="Zhang S."/>
            <person name="Karyakarte S.D."/>
            <person name="Rodzinak K.J."/>
            <person name="Nguyen T.H."/>
            <person name="Denton M."/>
            <person name="Streblow A.D."/>
            <person name="Towers N.A."/>
            <person name="Rasmussen L."/>
            <person name="Bostwick R.J."/>
            <person name="Maddry J.A."/>
            <person name="Ananthan S."/>
            <person name="Augelli-Szafran C.E."/>
            <person name="Suto M.J."/>
            <person name="Sanders W."/>
            <person name="Moorman N."/>
            <person name="DeFilippis V."/>
            <person name="Heise M.T."/>
            <person name="Pathak A.K."/>
            <person name="Streblow D.N."/>
            <person name="Morrison T.E."/>
        </authorList>
    </citation>
    <scope>NUCLEOTIDE SEQUENCE</scope>
    <source>
        <strain evidence="42">TC-83</strain>
    </source>
</reference>
<feature type="disulfide bond" evidence="44 45">
    <location>
        <begin position="485"/>
        <end position="600"/>
    </location>
</feature>
<dbReference type="GO" id="GO:0039619">
    <property type="term" value="C:T=4 icosahedral viral capsid"/>
    <property type="evidence" value="ECO:0007669"/>
    <property type="project" value="UniProtKB-KW"/>
</dbReference>
<evidence type="ECO:0000256" key="39">
    <source>
        <dbReference type="SAM" id="Phobius"/>
    </source>
</evidence>
<feature type="active site" description="Charge relay system" evidence="37">
    <location>
        <position position="226"/>
    </location>
</feature>
<evidence type="ECO:0000256" key="10">
    <source>
        <dbReference type="ARBA" id="ARBA00022510"/>
    </source>
</evidence>
<dbReference type="Gene3D" id="2.60.40.3200">
    <property type="entry name" value="Alphavirus E2 glycoprotein, A domain"/>
    <property type="match status" value="1"/>
</dbReference>
<feature type="disulfide bond" evidence="44 45">
    <location>
        <begin position="862"/>
        <end position="927"/>
    </location>
</feature>
<dbReference type="SMR" id="A0A0C4MX98"/>
<dbReference type="InterPro" id="IPR038055">
    <property type="entry name" value="Glycoprot_E_dimer_dom"/>
</dbReference>
<keyword evidence="9" id="KW-1168">Fusion of virus membrane with host membrane</keyword>
<evidence type="ECO:0000256" key="33">
    <source>
        <dbReference type="ARBA" id="ARBA00023296"/>
    </source>
</evidence>
<name>A0A0C4MX98_EEVV</name>
<dbReference type="InterPro" id="IPR014756">
    <property type="entry name" value="Ig_E-set"/>
</dbReference>
<comment type="catalytic activity">
    <reaction evidence="1">
        <text>Autocatalytic release of the core protein from the N-terminus of the togavirus structural polyprotein by hydrolysis of a -Trp-|-Ser- bond.</text>
        <dbReference type="EC" id="3.4.21.90"/>
    </reaction>
</comment>
<dbReference type="Gene3D" id="2.60.98.10">
    <property type="entry name" value="Tick-borne Encephalitis virus Glycoprotein, domain 1"/>
    <property type="match status" value="3"/>
</dbReference>
<dbReference type="Gene3D" id="1.10.287.2230">
    <property type="match status" value="1"/>
</dbReference>
<feature type="disulfide bond" evidence="44 45">
    <location>
        <begin position="424"/>
        <end position="438"/>
    </location>
</feature>
<evidence type="ECO:0000256" key="34">
    <source>
        <dbReference type="ARBA" id="ARBA00033029"/>
    </source>
</evidence>
<evidence type="ECO:0000256" key="17">
    <source>
        <dbReference type="ARBA" id="ARBA00022685"/>
    </source>
</evidence>
<dbReference type="SUPFAM" id="SSF50494">
    <property type="entry name" value="Trypsin-like serine proteases"/>
    <property type="match status" value="1"/>
</dbReference>
<keyword evidence="21" id="KW-0720">Serine protease</keyword>
<keyword evidence="32" id="KW-0449">Lipoprotein</keyword>
<evidence type="ECO:0000256" key="2">
    <source>
        <dbReference type="ARBA" id="ARBA00004147"/>
    </source>
</evidence>
<feature type="disulfide bond" evidence="44 45">
    <location>
        <begin position="876"/>
        <end position="909"/>
    </location>
</feature>
<keyword evidence="29" id="KW-1015">Disulfide bond</keyword>
<dbReference type="InterPro" id="IPR009003">
    <property type="entry name" value="Peptidase_S1_PA"/>
</dbReference>
<evidence type="ECO:0000256" key="35">
    <source>
        <dbReference type="ARBA" id="ARBA00037518"/>
    </source>
</evidence>
<dbReference type="InterPro" id="IPR002533">
    <property type="entry name" value="Alpha_E3_glycop"/>
</dbReference>
<dbReference type="PROSITE" id="PS51690">
    <property type="entry name" value="ALPHAVIRUS_CP"/>
    <property type="match status" value="1"/>
</dbReference>
<keyword evidence="19" id="KW-0378">Hydrolase</keyword>
<feature type="domain" description="Peptidase S3" evidence="40">
    <location>
        <begin position="126"/>
        <end position="275"/>
    </location>
</feature>
<dbReference type="GO" id="GO:0003723">
    <property type="term" value="F:RNA binding"/>
    <property type="evidence" value="ECO:0007669"/>
    <property type="project" value="UniProtKB-KW"/>
</dbReference>
<evidence type="ECO:0000256" key="14">
    <source>
        <dbReference type="ARBA" id="ARBA00022581"/>
    </source>
</evidence>
<keyword evidence="10" id="KW-1170">Fusion of virus membrane with host endosomal membrane</keyword>
<dbReference type="InterPro" id="IPR042305">
    <property type="entry name" value="Alphavir_E2_B"/>
</dbReference>
<dbReference type="EMDB" id="EMD-24116"/>
<dbReference type="Pfam" id="PF01589">
    <property type="entry name" value="Alpha_E1_glycop"/>
    <property type="match status" value="1"/>
</dbReference>
<dbReference type="InterPro" id="IPR042304">
    <property type="entry name" value="Alphavir_E2_A"/>
</dbReference>
<dbReference type="InterPro" id="IPR000930">
    <property type="entry name" value="Peptidase_S3"/>
</dbReference>
<feature type="transmembrane region" description="Helical" evidence="39">
    <location>
        <begin position="702"/>
        <end position="724"/>
    </location>
</feature>
<dbReference type="InterPro" id="IPR002548">
    <property type="entry name" value="Alpha_E1_glycop"/>
</dbReference>
<comment type="function">
    <text evidence="35">Provides the signal sequence for the translocation of the precursor of protein E3/E2 to the host endoplasmic reticulum. Furin-cleaved E3 remains associated with spike glycoprotein E1 and mediates pH protection of the latter during the transport via the secretory pathway. After virion release from the host cell, the assembly protein E3 is gradually released in the extracellular space.</text>
</comment>
<dbReference type="FunFam" id="2.40.10.10:FF:000076">
    <property type="entry name" value="Structural polyprotein"/>
    <property type="match status" value="1"/>
</dbReference>
<comment type="subcellular location">
    <subcellularLocation>
        <location evidence="7">Host cell membrane</location>
        <topology evidence="7">Multi-pass membrane protein</topology>
    </subcellularLocation>
    <subcellularLocation>
        <location evidence="5">Host cell membrane</location>
        <topology evidence="5">Single-pass type I membrane protein</topology>
    </subcellularLocation>
    <subcellularLocation>
        <location evidence="3">Host cytoplasm</location>
    </subcellularLocation>
    <subcellularLocation>
        <location evidence="2">Host nucleus</location>
    </subcellularLocation>
    <subcellularLocation>
        <location evidence="4">Virion membrane</location>
        <topology evidence="4">Multi-pass membrane protein</topology>
    </subcellularLocation>
    <subcellularLocation>
        <location evidence="6">Virion membrane</location>
        <topology evidence="6">Single-pass type I membrane protein</topology>
    </subcellularLocation>
</comment>
<evidence type="ECO:0000256" key="11">
    <source>
        <dbReference type="ARBA" id="ARBA00022511"/>
    </source>
</evidence>
<dbReference type="SUPFAM" id="SSF56983">
    <property type="entry name" value="Viral glycoprotein, central and dimerisation domains"/>
    <property type="match status" value="1"/>
</dbReference>
<evidence type="ECO:0000256" key="36">
    <source>
        <dbReference type="ARBA" id="ARBA00038810"/>
    </source>
</evidence>
<evidence type="ECO:0000256" key="27">
    <source>
        <dbReference type="ARBA" id="ARBA00023136"/>
    </source>
</evidence>
<evidence type="ECO:0000256" key="8">
    <source>
        <dbReference type="ARBA" id="ARBA00014555"/>
    </source>
</evidence>
<reference evidence="44 45" key="3">
    <citation type="journal article" date="2021" name="Nature">
        <title>Structure of Venezuelan equine encephalitis virus in complex with the LDLRAD3 receptor.</title>
        <authorList>
            <person name="Basore K."/>
            <person name="Ma H."/>
            <person name="Kafai N.M."/>
            <person name="Mackin S."/>
            <person name="Kim A.S."/>
            <person name="Nelson C.A."/>
            <person name="Diamond M.S."/>
            <person name="Fremont D.H."/>
        </authorList>
    </citation>
    <scope>STRUCTURE BY ELECTRON MICROSCOPY (4.20 ANGSTROMS) OF 814-1255; 335-757 AND 114-275</scope>
    <scope>DISULFIDE BONDS</scope>
</reference>
<evidence type="ECO:0000256" key="21">
    <source>
        <dbReference type="ARBA" id="ARBA00022825"/>
    </source>
</evidence>
<feature type="transmembrane region" description="Helical" evidence="39">
    <location>
        <begin position="1219"/>
        <end position="1249"/>
    </location>
</feature>
<keyword evidence="31" id="KW-1035">Host cytoplasm</keyword>
<keyword evidence="22" id="KW-0946">Virion</keyword>
<keyword evidence="13" id="KW-1048">Host nucleus</keyword>
<evidence type="ECO:0000313" key="43">
    <source>
        <dbReference type="Proteomes" id="UP000131307"/>
    </source>
</evidence>
<evidence type="ECO:0000313" key="41">
    <source>
        <dbReference type="EMBL" id="AIS23523.1"/>
    </source>
</evidence>
<dbReference type="InterPro" id="IPR000336">
    <property type="entry name" value="Flavivir/Alphavir_Ig-like_sf"/>
</dbReference>
<feature type="disulfide bond" evidence="44 45">
    <location>
        <begin position="1119"/>
        <end position="1193"/>
    </location>
</feature>
<keyword evidence="26 39" id="KW-1133">Transmembrane helix</keyword>
<keyword evidence="33" id="KW-1160">Virus entry into host cell</keyword>
<evidence type="ECO:0007829" key="44">
    <source>
        <dbReference type="PDB" id="7N1H"/>
    </source>
</evidence>
<keyword evidence="18 39" id="KW-0812">Transmembrane</keyword>
<dbReference type="FunFam" id="2.40.10.10:FF:000075">
    <property type="entry name" value="Structural polyprotein"/>
    <property type="match status" value="1"/>
</dbReference>
<dbReference type="GO" id="GO:0019062">
    <property type="term" value="P:virion attachment to host cell"/>
    <property type="evidence" value="ECO:0007669"/>
    <property type="project" value="UniProtKB-KW"/>
</dbReference>
<keyword evidence="20" id="KW-1161">Viral attachment to host cell</keyword>
<feature type="active site" description="Charge relay system" evidence="37">
    <location>
        <position position="152"/>
    </location>
</feature>
<keyword evidence="27 39" id="KW-0472">Membrane</keyword>
<feature type="region of interest" description="Disordered" evidence="38">
    <location>
        <begin position="45"/>
        <end position="119"/>
    </location>
</feature>
<evidence type="ECO:0000256" key="25">
    <source>
        <dbReference type="ARBA" id="ARBA00022973"/>
    </source>
</evidence>
<dbReference type="GO" id="GO:0020002">
    <property type="term" value="C:host cell plasma membrane"/>
    <property type="evidence" value="ECO:0007669"/>
    <property type="project" value="UniProtKB-SubCell"/>
</dbReference>
<evidence type="ECO:0000256" key="9">
    <source>
        <dbReference type="ARBA" id="ARBA00022506"/>
    </source>
</evidence>
<organism evidence="41 43">
    <name type="scientific">Venezuelan equine encephalitis virus</name>
    <name type="common">VEEV</name>
    <dbReference type="NCBI Taxonomy" id="11036"/>
    <lineage>
        <taxon>Viruses</taxon>
        <taxon>Riboviria</taxon>
        <taxon>Orthornavirae</taxon>
        <taxon>Kitrinoviricota</taxon>
        <taxon>Alsuviricetes</taxon>
        <taxon>Martellivirales</taxon>
        <taxon>Togaviridae</taxon>
        <taxon>Alphavirus</taxon>
        <taxon>Alphavirus venezuelan</taxon>
    </lineage>
</organism>
<feature type="compositionally biased region" description="Basic residues" evidence="38">
    <location>
        <begin position="104"/>
        <end position="118"/>
    </location>
</feature>
<keyword evidence="25" id="KW-1144">T=4 icosahedral capsid protein</keyword>
<keyword evidence="16" id="KW-0645">Protease</keyword>
<evidence type="ECO:0000256" key="37">
    <source>
        <dbReference type="PIRSR" id="PIRSR600936-1"/>
    </source>
</evidence>
<dbReference type="GO" id="GO:0055036">
    <property type="term" value="C:virion membrane"/>
    <property type="evidence" value="ECO:0007669"/>
    <property type="project" value="UniProtKB-SubCell"/>
</dbReference>
<evidence type="ECO:0000256" key="6">
    <source>
        <dbReference type="ARBA" id="ARBA00004563"/>
    </source>
</evidence>
<feature type="disulfide bond" evidence="44 45">
    <location>
        <begin position="875"/>
        <end position="907"/>
    </location>
</feature>
<dbReference type="PRINTS" id="PR00798">
    <property type="entry name" value="TOGAVIRIN"/>
</dbReference>
<dbReference type="GO" id="GO:0042025">
    <property type="term" value="C:host cell nucleus"/>
    <property type="evidence" value="ECO:0007669"/>
    <property type="project" value="UniProtKB-SubCell"/>
</dbReference>
<dbReference type="PDB" id="7N1H">
    <property type="method" value="EM"/>
    <property type="resolution" value="4.30 A"/>
    <property type="chains" value="A/B/C/D=814-1255, E/F/G/H=335-757, I/J/K/L=114-275"/>
</dbReference>
<feature type="disulfide bond" evidence="44 45">
    <location>
        <begin position="356"/>
        <end position="361"/>
    </location>
</feature>
<evidence type="ECO:0000256" key="20">
    <source>
        <dbReference type="ARBA" id="ARBA00022804"/>
    </source>
</evidence>
<evidence type="ECO:0000256" key="13">
    <source>
        <dbReference type="ARBA" id="ARBA00022562"/>
    </source>
</evidence>
<proteinExistence type="evidence at protein level"/>
<feature type="compositionally biased region" description="Basic residues" evidence="38">
    <location>
        <begin position="80"/>
        <end position="92"/>
    </location>
</feature>
<accession>A0A0C4MX98</accession>
<evidence type="ECO:0000256" key="32">
    <source>
        <dbReference type="ARBA" id="ARBA00023288"/>
    </source>
</evidence>
<evidence type="ECO:0000256" key="28">
    <source>
        <dbReference type="ARBA" id="ARBA00023139"/>
    </source>
</evidence>
<evidence type="ECO:0000256" key="22">
    <source>
        <dbReference type="ARBA" id="ARBA00022844"/>
    </source>
</evidence>
<evidence type="ECO:0007829" key="45">
    <source>
        <dbReference type="PDB" id="7N1I"/>
    </source>
</evidence>
<evidence type="ECO:0000256" key="5">
    <source>
        <dbReference type="ARBA" id="ARBA00004402"/>
    </source>
</evidence>
<keyword evidence="17" id="KW-0165">Cleavage on pair of basic residues</keyword>
<dbReference type="GO" id="GO:0005198">
    <property type="term" value="F:structural molecule activity"/>
    <property type="evidence" value="ECO:0007669"/>
    <property type="project" value="InterPro"/>
</dbReference>
<keyword evidence="11" id="KW-1032">Host cell membrane</keyword>
<dbReference type="Gene3D" id="2.60.40.2400">
    <property type="entry name" value="Alphavirus E2 glycoprotein, domain C"/>
    <property type="match status" value="1"/>
</dbReference>
<dbReference type="InterPro" id="IPR036253">
    <property type="entry name" value="Glycoprot_cen/dimer_sf"/>
</dbReference>
<dbReference type="EMBL" id="KJ410017">
    <property type="protein sequence ID" value="AIS23523.1"/>
    <property type="molecule type" value="Genomic_RNA"/>
</dbReference>